<evidence type="ECO:0000259" key="2">
    <source>
        <dbReference type="Pfam" id="PF13716"/>
    </source>
</evidence>
<dbReference type="Pfam" id="PF13716">
    <property type="entry name" value="CRAL_TRIO_2"/>
    <property type="match status" value="1"/>
</dbReference>
<accession>A0A813K4E1</accession>
<protein>
    <recommendedName>
        <fullName evidence="2">CRAL-TRIO domain-containing protein</fullName>
    </recommendedName>
</protein>
<feature type="non-terminal residue" evidence="3">
    <location>
        <position position="1"/>
    </location>
</feature>
<proteinExistence type="predicted"/>
<evidence type="ECO:0000256" key="1">
    <source>
        <dbReference type="SAM" id="MobiDB-lite"/>
    </source>
</evidence>
<feature type="compositionally biased region" description="Low complexity" evidence="1">
    <location>
        <begin position="22"/>
        <end position="32"/>
    </location>
</feature>
<dbReference type="Proteomes" id="UP000626109">
    <property type="component" value="Unassembled WGS sequence"/>
</dbReference>
<feature type="region of interest" description="Disordered" evidence="1">
    <location>
        <begin position="1"/>
        <end position="65"/>
    </location>
</feature>
<comment type="caution">
    <text evidence="3">The sequence shown here is derived from an EMBL/GenBank/DDBJ whole genome shotgun (WGS) entry which is preliminary data.</text>
</comment>
<feature type="compositionally biased region" description="Basic and acidic residues" evidence="1">
    <location>
        <begin position="45"/>
        <end position="56"/>
    </location>
</feature>
<name>A0A813K4E1_POLGL</name>
<dbReference type="InterPro" id="IPR036865">
    <property type="entry name" value="CRAL-TRIO_dom_sf"/>
</dbReference>
<feature type="domain" description="CRAL-TRIO" evidence="2">
    <location>
        <begin position="144"/>
        <end position="252"/>
    </location>
</feature>
<dbReference type="EMBL" id="CAJNNW010027153">
    <property type="protein sequence ID" value="CAE8689894.1"/>
    <property type="molecule type" value="Genomic_DNA"/>
</dbReference>
<reference evidence="3" key="1">
    <citation type="submission" date="2021-02" db="EMBL/GenBank/DDBJ databases">
        <authorList>
            <person name="Dougan E. K."/>
            <person name="Rhodes N."/>
            <person name="Thang M."/>
            <person name="Chan C."/>
        </authorList>
    </citation>
    <scope>NUCLEOTIDE SEQUENCE</scope>
</reference>
<organism evidence="3 4">
    <name type="scientific">Polarella glacialis</name>
    <name type="common">Dinoflagellate</name>
    <dbReference type="NCBI Taxonomy" id="89957"/>
    <lineage>
        <taxon>Eukaryota</taxon>
        <taxon>Sar</taxon>
        <taxon>Alveolata</taxon>
        <taxon>Dinophyceae</taxon>
        <taxon>Suessiales</taxon>
        <taxon>Suessiaceae</taxon>
        <taxon>Polarella</taxon>
    </lineage>
</organism>
<dbReference type="Gene3D" id="3.40.525.10">
    <property type="entry name" value="CRAL-TRIO lipid binding domain"/>
    <property type="match status" value="1"/>
</dbReference>
<sequence length="252" mass="28412">QDLSTTTCSAMSWQARPLEPLASSSGASSSSGLPTGGQELEAAPEDPRLFGKDEPRVQQPVSHSGGLLAMLSCQRRSRPSAGQRNSEGDHSAYQGLLEEGQQLSPDAQQAFSRMAWWSDAVDATGAEVFMLVPRGEDGELGGALDMRRLLLFALTRMHERVVEGNRSYIVVWVQTSDHKIAPWPAWHLRRSIHGRYRDNLRSIHVVHPSWTIRFYRLFLWPLVGEEFWDSFDCHERIEFLSSYFDMDKLGLP</sequence>
<feature type="non-terminal residue" evidence="3">
    <location>
        <position position="252"/>
    </location>
</feature>
<dbReference type="AlphaFoldDB" id="A0A813K4E1"/>
<evidence type="ECO:0000313" key="3">
    <source>
        <dbReference type="EMBL" id="CAE8689894.1"/>
    </source>
</evidence>
<gene>
    <name evidence="3" type="ORF">PGLA2088_LOCUS26680</name>
</gene>
<feature type="compositionally biased region" description="Polar residues" evidence="1">
    <location>
        <begin position="1"/>
        <end position="12"/>
    </location>
</feature>
<dbReference type="InterPro" id="IPR001251">
    <property type="entry name" value="CRAL-TRIO_dom"/>
</dbReference>
<evidence type="ECO:0000313" key="4">
    <source>
        <dbReference type="Proteomes" id="UP000626109"/>
    </source>
</evidence>